<feature type="transmembrane region" description="Helical" evidence="4">
    <location>
        <begin position="12"/>
        <end position="37"/>
    </location>
</feature>
<dbReference type="Pfam" id="PF01321">
    <property type="entry name" value="Creatinase_N"/>
    <property type="match status" value="1"/>
</dbReference>
<keyword evidence="4" id="KW-0812">Transmembrane</keyword>
<dbReference type="Gene3D" id="3.90.230.10">
    <property type="entry name" value="Creatinase/methionine aminopeptidase superfamily"/>
    <property type="match status" value="1"/>
</dbReference>
<accession>A0A1I8ENH3</accession>
<dbReference type="SUPFAM" id="SSF53092">
    <property type="entry name" value="Creatinase/prolidase N-terminal domain"/>
    <property type="match status" value="1"/>
</dbReference>
<dbReference type="Gene3D" id="3.40.350.10">
    <property type="entry name" value="Creatinase/prolidase N-terminal domain"/>
    <property type="match status" value="2"/>
</dbReference>
<keyword evidence="4" id="KW-1133">Transmembrane helix</keyword>
<dbReference type="InterPro" id="IPR033740">
    <property type="entry name" value="Pept_M24B"/>
</dbReference>
<comment type="similarity">
    <text evidence="1">Belongs to the peptidase M24B family.</text>
</comment>
<dbReference type="GO" id="GO:0046872">
    <property type="term" value="F:metal ion binding"/>
    <property type="evidence" value="ECO:0007669"/>
    <property type="project" value="UniProtKB-KW"/>
</dbReference>
<evidence type="ECO:0000259" key="6">
    <source>
        <dbReference type="Pfam" id="PF01321"/>
    </source>
</evidence>
<evidence type="ECO:0000256" key="2">
    <source>
        <dbReference type="ARBA" id="ARBA00022723"/>
    </source>
</evidence>
<dbReference type="InterPro" id="IPR029149">
    <property type="entry name" value="Creatin/AminoP/Spt16_N"/>
</dbReference>
<evidence type="ECO:0000256" key="3">
    <source>
        <dbReference type="ARBA" id="ARBA00022801"/>
    </source>
</evidence>
<evidence type="ECO:0000259" key="5">
    <source>
        <dbReference type="Pfam" id="PF00557"/>
    </source>
</evidence>
<sequence>MLKQWYNWHGTSLVALVPFHSPCITIFRIFCLFTFIYCRIISKNMDLTNGVVNKKLEKFRELFTHVDIVKNASGAIDAYLLPSTDAHQSEYISERDFRVRFLSGFSGSNAFALITPKEAMVWTDGRYFIQAQTELEPGWKLMKDGIPNAISTTDWMIQNLHKGSRIAFDPQLYRYADALQIMAALKKVDISMIPLKGNLVDYVWHDRPEEYFGKILVMNENEHGMETSRKIEKIRHELHLKSCNTAIFTALDDIAWLLNIRDIPYNPVVYAIIFMTPDEVHLFISKRKLNNEILDHLASIIIHEYSEASEWIEKWLRCHKGQYKVCIPDSTNYELGSLVESDDGIILVSPIQFTKAIKNETELNGMRQSSIRDSAAIIEYLVWLEEQIAAGKEITEVVAGEKMDTFRSRQPLFVDLSFKTIAALNEHAALPHYQSTSTTSKQLLTNNCIFLIDSGGHYRDGTTDVTRTIAFPDNKDMEFKRMFTFVLRGHIANAKLIFPDGVNGIRMDALSRQYLWNDGLDFQHGVGHGVGHFLNVHEGPVGITFRKYEKEGGIHKGHIITIEPGFYAEGKWGIRIENCYEVITADKVRSGAENFLTFSPLTLVPIQKSLVDKASLTTEEIEWFNRYHTMCFEKVGPYLLETDKKKEYEWLMNACAPI</sequence>
<dbReference type="InterPro" id="IPR050422">
    <property type="entry name" value="X-Pro_aminopeptidase_P"/>
</dbReference>
<feature type="domain" description="Creatinase N-terminal" evidence="6">
    <location>
        <begin position="77"/>
        <end position="193"/>
    </location>
</feature>
<dbReference type="PANTHER" id="PTHR43763">
    <property type="entry name" value="XAA-PRO AMINOPEPTIDASE 1"/>
    <property type="match status" value="1"/>
</dbReference>
<dbReference type="SUPFAM" id="SSF55920">
    <property type="entry name" value="Creatinase/aminopeptidase"/>
    <property type="match status" value="1"/>
</dbReference>
<dbReference type="STRING" id="6293.A0A1I8ENH3"/>
<dbReference type="InterPro" id="IPR036005">
    <property type="entry name" value="Creatinase/aminopeptidase-like"/>
</dbReference>
<dbReference type="Pfam" id="PF16188">
    <property type="entry name" value="Peptidase_M24_C"/>
    <property type="match status" value="1"/>
</dbReference>
<dbReference type="PANTHER" id="PTHR43763:SF6">
    <property type="entry name" value="XAA-PRO AMINOPEPTIDASE 1"/>
    <property type="match status" value="1"/>
</dbReference>
<evidence type="ECO:0000256" key="1">
    <source>
        <dbReference type="ARBA" id="ARBA00008766"/>
    </source>
</evidence>
<dbReference type="Pfam" id="PF00557">
    <property type="entry name" value="Peptidase_M24"/>
    <property type="match status" value="1"/>
</dbReference>
<dbReference type="InterPro" id="IPR000994">
    <property type="entry name" value="Pept_M24"/>
</dbReference>
<dbReference type="GO" id="GO:0005737">
    <property type="term" value="C:cytoplasm"/>
    <property type="evidence" value="ECO:0007669"/>
    <property type="project" value="UniProtKB-ARBA"/>
</dbReference>
<feature type="domain" description="Peptidase M24" evidence="5">
    <location>
        <begin position="365"/>
        <end position="582"/>
    </location>
</feature>
<keyword evidence="3" id="KW-0378">Hydrolase</keyword>
<feature type="domain" description="Peptidase M24 C-terminal" evidence="7">
    <location>
        <begin position="594"/>
        <end position="658"/>
    </location>
</feature>
<evidence type="ECO:0000256" key="4">
    <source>
        <dbReference type="SAM" id="Phobius"/>
    </source>
</evidence>
<dbReference type="AlphaFoldDB" id="A0A1I8ENH3"/>
<dbReference type="WBParaSite" id="maker-PairedContig_3197-snap-gene-0.13-mRNA-1">
    <property type="protein sequence ID" value="maker-PairedContig_3197-snap-gene-0.13-mRNA-1"/>
    <property type="gene ID" value="maker-PairedContig_3197-snap-gene-0.13"/>
</dbReference>
<name>A0A1I8ENH3_WUCBA</name>
<dbReference type="FunFam" id="3.90.230.10:FF:000009">
    <property type="entry name" value="xaa-Pro aminopeptidase 2"/>
    <property type="match status" value="1"/>
</dbReference>
<evidence type="ECO:0000259" key="7">
    <source>
        <dbReference type="Pfam" id="PF16188"/>
    </source>
</evidence>
<protein>
    <submittedName>
        <fullName evidence="8">Uncharacterized protein</fullName>
    </submittedName>
</protein>
<dbReference type="CDD" id="cd01085">
    <property type="entry name" value="APP"/>
    <property type="match status" value="1"/>
</dbReference>
<organism evidence="8">
    <name type="scientific">Wuchereria bancrofti</name>
    <dbReference type="NCBI Taxonomy" id="6293"/>
    <lineage>
        <taxon>Eukaryota</taxon>
        <taxon>Metazoa</taxon>
        <taxon>Ecdysozoa</taxon>
        <taxon>Nematoda</taxon>
        <taxon>Chromadorea</taxon>
        <taxon>Rhabditida</taxon>
        <taxon>Spirurina</taxon>
        <taxon>Spiruromorpha</taxon>
        <taxon>Filarioidea</taxon>
        <taxon>Onchocercidae</taxon>
        <taxon>Wuchereria</taxon>
    </lineage>
</organism>
<dbReference type="GO" id="GO:0070006">
    <property type="term" value="F:metalloaminopeptidase activity"/>
    <property type="evidence" value="ECO:0007669"/>
    <property type="project" value="InterPro"/>
</dbReference>
<dbReference type="Pfam" id="PF16189">
    <property type="entry name" value="Creatinase_N_2"/>
    <property type="match status" value="1"/>
</dbReference>
<evidence type="ECO:0000313" key="8">
    <source>
        <dbReference type="WBParaSite" id="maker-PairedContig_3197-snap-gene-0.13-mRNA-1"/>
    </source>
</evidence>
<dbReference type="FunFam" id="3.40.350.10:FF:000003">
    <property type="entry name" value="Xaa-pro aminopeptidase P"/>
    <property type="match status" value="1"/>
</dbReference>
<proteinExistence type="inferred from homology"/>
<keyword evidence="4" id="KW-0472">Membrane</keyword>
<dbReference type="InterPro" id="IPR032416">
    <property type="entry name" value="Peptidase_M24_C"/>
</dbReference>
<dbReference type="InterPro" id="IPR000587">
    <property type="entry name" value="Creatinase_N"/>
</dbReference>
<reference evidence="8" key="1">
    <citation type="submission" date="2016-11" db="UniProtKB">
        <authorList>
            <consortium name="WormBaseParasite"/>
        </authorList>
    </citation>
    <scope>IDENTIFICATION</scope>
    <source>
        <strain evidence="8">pt0022</strain>
    </source>
</reference>
<keyword evidence="2" id="KW-0479">Metal-binding</keyword>